<organism evidence="1 2">
    <name type="scientific">Ensifer canadensis</name>
    <dbReference type="NCBI Taxonomy" id="555315"/>
    <lineage>
        <taxon>Bacteria</taxon>
        <taxon>Pseudomonadati</taxon>
        <taxon>Pseudomonadota</taxon>
        <taxon>Alphaproteobacteria</taxon>
        <taxon>Hyphomicrobiales</taxon>
        <taxon>Rhizobiaceae</taxon>
        <taxon>Sinorhizobium/Ensifer group</taxon>
        <taxon>Ensifer</taxon>
    </lineage>
</organism>
<dbReference type="RefSeq" id="WP_203528186.1">
    <property type="nucleotide sequence ID" value="NZ_CP083370.1"/>
</dbReference>
<dbReference type="EMBL" id="WXFA01000008">
    <property type="protein sequence ID" value="MBM3092216.1"/>
    <property type="molecule type" value="Genomic_DNA"/>
</dbReference>
<dbReference type="Proteomes" id="UP000744980">
    <property type="component" value="Unassembled WGS sequence"/>
</dbReference>
<proteinExistence type="predicted"/>
<gene>
    <name evidence="1" type="ORF">GFB56_15525</name>
</gene>
<comment type="caution">
    <text evidence="1">The sequence shown here is derived from an EMBL/GenBank/DDBJ whole genome shotgun (WGS) entry which is preliminary data.</text>
</comment>
<accession>A0AAW4FM76</accession>
<reference evidence="1 2" key="1">
    <citation type="submission" date="2020-01" db="EMBL/GenBank/DDBJ databases">
        <title>Draft genome assembly of Ensifer adhaerens T173.</title>
        <authorList>
            <person name="Craig J.E."/>
            <person name="Stinchcombe J.R."/>
        </authorList>
    </citation>
    <scope>NUCLEOTIDE SEQUENCE [LARGE SCALE GENOMIC DNA]</scope>
    <source>
        <strain evidence="1 2">T173</strain>
    </source>
</reference>
<evidence type="ECO:0000313" key="1">
    <source>
        <dbReference type="EMBL" id="MBM3092216.1"/>
    </source>
</evidence>
<name>A0AAW4FM76_9HYPH</name>
<keyword evidence="2" id="KW-1185">Reference proteome</keyword>
<dbReference type="AlphaFoldDB" id="A0AAW4FM76"/>
<protein>
    <submittedName>
        <fullName evidence="1">Uncharacterized protein</fullName>
    </submittedName>
</protein>
<evidence type="ECO:0000313" key="2">
    <source>
        <dbReference type="Proteomes" id="UP000744980"/>
    </source>
</evidence>
<sequence length="89" mass="9494">MTDIVKVASQMAVEVSRSLTLEAMLLADLAAGCLPKGRRAGISNSILVFYEDVVGACSQRAGIIAPEDWLASLVEDNYAKLMKSGIRHG</sequence>